<dbReference type="Pfam" id="PF10487">
    <property type="entry name" value="Nup188_N"/>
    <property type="match status" value="1"/>
</dbReference>
<feature type="compositionally biased region" description="Acidic residues" evidence="8">
    <location>
        <begin position="447"/>
        <end position="460"/>
    </location>
</feature>
<keyword evidence="4 6" id="KW-0378">Hydrolase</keyword>
<dbReference type="InterPro" id="IPR000477">
    <property type="entry name" value="RT_dom"/>
</dbReference>
<protein>
    <recommendedName>
        <fullName evidence="2 7">Phospholipase A2</fullName>
        <ecNumber evidence="2 7">3.1.1.4</ecNumber>
    </recommendedName>
</protein>
<keyword evidence="6 7" id="KW-0442">Lipid degradation</keyword>
<organism evidence="11 12">
    <name type="scientific">Mytilus coruscus</name>
    <name type="common">Sea mussel</name>
    <dbReference type="NCBI Taxonomy" id="42192"/>
    <lineage>
        <taxon>Eukaryota</taxon>
        <taxon>Metazoa</taxon>
        <taxon>Spiralia</taxon>
        <taxon>Lophotrochozoa</taxon>
        <taxon>Mollusca</taxon>
        <taxon>Bivalvia</taxon>
        <taxon>Autobranchia</taxon>
        <taxon>Pteriomorphia</taxon>
        <taxon>Mytilida</taxon>
        <taxon>Mytiloidea</taxon>
        <taxon>Mytilidae</taxon>
        <taxon>Mytilinae</taxon>
        <taxon>Mytilus</taxon>
    </lineage>
</organism>
<keyword evidence="7" id="KW-0479">Metal-binding</keyword>
<dbReference type="SUPFAM" id="SSF52151">
    <property type="entry name" value="FabD/lysophospholipase-like"/>
    <property type="match status" value="1"/>
</dbReference>
<gene>
    <name evidence="11" type="ORF">MCOR_10942</name>
</gene>
<dbReference type="GO" id="GO:0005509">
    <property type="term" value="F:calcium ion binding"/>
    <property type="evidence" value="ECO:0007669"/>
    <property type="project" value="TreeGrafter"/>
</dbReference>
<dbReference type="OrthoDB" id="419768at2759"/>
<dbReference type="Gene3D" id="3.40.1090.10">
    <property type="entry name" value="Cytosolic phospholipase A2 catalytic domain"/>
    <property type="match status" value="1"/>
</dbReference>
<evidence type="ECO:0000256" key="7">
    <source>
        <dbReference type="RuleBase" id="RU362102"/>
    </source>
</evidence>
<evidence type="ECO:0000256" key="5">
    <source>
        <dbReference type="ARBA" id="ARBA00023098"/>
    </source>
</evidence>
<comment type="subcellular location">
    <subcellularLocation>
        <location evidence="1">Cytoplasm</location>
    </subcellularLocation>
</comment>
<dbReference type="InterPro" id="IPR018864">
    <property type="entry name" value="Nucleoporin_Nup188_N"/>
</dbReference>
<keyword evidence="3 7" id="KW-0963">Cytoplasm</keyword>
<evidence type="ECO:0000256" key="1">
    <source>
        <dbReference type="ARBA" id="ARBA00004496"/>
    </source>
</evidence>
<dbReference type="GO" id="GO:0017056">
    <property type="term" value="F:structural constituent of nuclear pore"/>
    <property type="evidence" value="ECO:0007669"/>
    <property type="project" value="InterPro"/>
</dbReference>
<dbReference type="PANTHER" id="PTHR10728">
    <property type="entry name" value="CYTOSOLIC PHOSPHOLIPASE A2"/>
    <property type="match status" value="1"/>
</dbReference>
<dbReference type="SMART" id="SM00239">
    <property type="entry name" value="C2"/>
    <property type="match status" value="1"/>
</dbReference>
<dbReference type="Gene3D" id="2.60.40.150">
    <property type="entry name" value="C2 domain"/>
    <property type="match status" value="1"/>
</dbReference>
<accession>A0A6J8ASK4</accession>
<dbReference type="InterPro" id="IPR002642">
    <property type="entry name" value="LysoPLipase_cat_dom"/>
</dbReference>
<feature type="region of interest" description="Disordered" evidence="8">
    <location>
        <begin position="432"/>
        <end position="479"/>
    </location>
</feature>
<keyword evidence="5 6" id="KW-0443">Lipid metabolism</keyword>
<dbReference type="GO" id="GO:0005829">
    <property type="term" value="C:cytosol"/>
    <property type="evidence" value="ECO:0007669"/>
    <property type="project" value="TreeGrafter"/>
</dbReference>
<feature type="domain" description="PLA2c" evidence="10">
    <location>
        <begin position="149"/>
        <end position="755"/>
    </location>
</feature>
<evidence type="ECO:0000313" key="11">
    <source>
        <dbReference type="EMBL" id="CAC5373043.1"/>
    </source>
</evidence>
<keyword evidence="12" id="KW-1185">Reference proteome</keyword>
<dbReference type="Pfam" id="PF01735">
    <property type="entry name" value="PLA2_B"/>
    <property type="match status" value="1"/>
</dbReference>
<dbReference type="EC" id="3.1.1.4" evidence="2 7"/>
<dbReference type="SMART" id="SM00022">
    <property type="entry name" value="PLAc"/>
    <property type="match status" value="1"/>
</dbReference>
<evidence type="ECO:0000256" key="6">
    <source>
        <dbReference type="PROSITE-ProRule" id="PRU00555"/>
    </source>
</evidence>
<evidence type="ECO:0000256" key="2">
    <source>
        <dbReference type="ARBA" id="ARBA00013278"/>
    </source>
</evidence>
<dbReference type="PANTHER" id="PTHR10728:SF40">
    <property type="entry name" value="PATATIN FAMILY PROTEIN"/>
    <property type="match status" value="1"/>
</dbReference>
<evidence type="ECO:0000256" key="8">
    <source>
        <dbReference type="SAM" id="MobiDB-lite"/>
    </source>
</evidence>
<keyword evidence="7" id="KW-0106">Calcium</keyword>
<dbReference type="PROSITE" id="PS51210">
    <property type="entry name" value="PLA2C"/>
    <property type="match status" value="1"/>
</dbReference>
<comment type="domain">
    <text evidence="7">The N-terminal C2 domain associates with lipid membranes upon calcium binding.</text>
</comment>
<dbReference type="EMBL" id="CACVKT020001876">
    <property type="protein sequence ID" value="CAC5373043.1"/>
    <property type="molecule type" value="Genomic_DNA"/>
</dbReference>
<evidence type="ECO:0000259" key="9">
    <source>
        <dbReference type="PROSITE" id="PS50004"/>
    </source>
</evidence>
<dbReference type="GO" id="GO:0046475">
    <property type="term" value="P:glycerophospholipid catabolic process"/>
    <property type="evidence" value="ECO:0007669"/>
    <property type="project" value="TreeGrafter"/>
</dbReference>
<proteinExistence type="predicted"/>
<comment type="catalytic activity">
    <reaction evidence="7">
        <text>a 1,2-diacyl-sn-glycero-3-phosphocholine + H2O = a 1-acyl-sn-glycero-3-phosphocholine + a fatty acid + H(+)</text>
        <dbReference type="Rhea" id="RHEA:15801"/>
        <dbReference type="ChEBI" id="CHEBI:15377"/>
        <dbReference type="ChEBI" id="CHEBI:15378"/>
        <dbReference type="ChEBI" id="CHEBI:28868"/>
        <dbReference type="ChEBI" id="CHEBI:57643"/>
        <dbReference type="ChEBI" id="CHEBI:58168"/>
        <dbReference type="EC" id="3.1.1.4"/>
    </reaction>
</comment>
<sequence>MSNLESFGRLRLHNYSFDPFQVFEVSHYPCTILYIKVVRGYNITKGWAADLMDTPDPFVTLYIKTSPNCLQKTKTVDNEVNPVWDETFQFYLDPRDNNELEITLVDANYTIDEIIGMCMISLKDLPYTDKETKTLQFNKTSEVDIEMWAETSFTPDLRFSLTLCEEERTFLAQRKRVIFESMKKQLGSDAPKSSREVPIIGVLGSGGGFRAMTAYSGVFSALVDSHILDMATYVCGLSGSAWYLSQLYSNPEWPKKSPKELQPQLRDNIDSSPFLLLGPRSMYKYVSNIIEKRRQGQPVSFTDFFGHLVGETLLHERMNAKLTDQKDIIETGEVPFPLYTCLHVKRQVSAMIFHEWMEFSPYEIGLPKYGTFMKTEHFGSKYFMGQLVRKHPEPPLHFLQGIWGSAFCIQLKRLLKDDKKVMNECRSSFDEREEMEKELLDDMGNQTDEDSESSESEDDTDDKKQNDKRKNKTVKKENKNDKKDHSFWKSVLGTLFDANSWINSIEGRAAKVHSFMRGLSLYKVYPFSPFTSINEETADQFDGIFELFPTTMKKLYVVDGGLTFNSPYPLLLRPQRQVDLILSFDFSARPTDETPPFKEIKIAEYWAQKNNVPFPPIDVNIMEKEGVKECYVFEDRKDPKCPTILHFVLANINFRNEILPDVPRQTDEEKEFGDFQLFDDPNRPYSTFNFNYSHLAFDRITQLTEYNTLRFKNLIMEKVRECVRKYQDSSIRRPIKLQDIKKLRLGTKDKEDRLKRFTVQYTCVDESGSISAGNTGTCFTTLARDGFRQKRSCESQLVTTIEDIAKHLNKKEQVDMLILDLSKAFDVVPHIRLLRKLEHYGINGKIIEWVNAWLTQRQQCVAVEGETSTNAFVKSGVPQGPSIDFDLCAFIVFPVKQNAMAGQLKSESFGNRYLWQLINGTGFLRPNEYVKRELKKNEDKISKGLLFFRKPVTVAGDVLKEKKLSKVHQDFLLKLSSFLGLDEEGSYELFNSFLASDYRGSQKNLQSLLSNDRHCQSLIYKVRDYYFTERLYLLQCLKVVINFWQDDAHPYKDEFQQIMEVLNTDGLLFKKIDEQLKWVLDENLPTWETHSVLMTDRQALIWAHQNLKEQSELLEIFLIYLKDFEISVDQLIELIETFRRHGFGRRQSYKHILRETAEQFIRKIGYLEVLILLEAVDLETLHVCNQLGSFDDHFILKDEDLYKKVDKIVTSMGSEPCHGPILLCWATIRLLYGDKSDLNITRKLGNLAIQLRVFDVLFNLLNTEPFNGKTTYVCSVAQFVLYNLFVNVMSAFEESTLGRDREIEMLHKDLCQILKYEYCVEDFWQKGLDEGLGTVFQAAKLRFPLDFTTMILFSTSLSEANEDSAKRIYETWKTLLRYTEPLDRNYVPDLMATKDPAVWKLARNKFPFSGKDFKIDAGTYGQILQDSGKTEEGPIIQWEVTYNGWELLICEIEDLLNQASNGTGNVPLSLVSKVTLITHFVKAIMSSHPAVIDELMPITECLYQVIKGREL</sequence>
<dbReference type="InterPro" id="IPR000008">
    <property type="entry name" value="C2_dom"/>
</dbReference>
<dbReference type="GO" id="GO:0047498">
    <property type="term" value="F:calcium-dependent phospholipase A2 activity"/>
    <property type="evidence" value="ECO:0007669"/>
    <property type="project" value="TreeGrafter"/>
</dbReference>
<dbReference type="GO" id="GO:0005544">
    <property type="term" value="F:calcium-dependent phospholipid binding"/>
    <property type="evidence" value="ECO:0007669"/>
    <property type="project" value="TreeGrafter"/>
</dbReference>
<dbReference type="Pfam" id="PF00168">
    <property type="entry name" value="C2"/>
    <property type="match status" value="1"/>
</dbReference>
<dbReference type="Pfam" id="PF00078">
    <property type="entry name" value="RVT_1"/>
    <property type="match status" value="1"/>
</dbReference>
<evidence type="ECO:0000313" key="12">
    <source>
        <dbReference type="Proteomes" id="UP000507470"/>
    </source>
</evidence>
<name>A0A6J8ASK4_MYTCO</name>
<evidence type="ECO:0000259" key="10">
    <source>
        <dbReference type="PROSITE" id="PS51210"/>
    </source>
</evidence>
<dbReference type="InterPro" id="IPR016035">
    <property type="entry name" value="Acyl_Trfase/lysoPLipase"/>
</dbReference>
<evidence type="ECO:0000256" key="3">
    <source>
        <dbReference type="ARBA" id="ARBA00022490"/>
    </source>
</evidence>
<dbReference type="InterPro" id="IPR035892">
    <property type="entry name" value="C2_domain_sf"/>
</dbReference>
<dbReference type="PROSITE" id="PS50004">
    <property type="entry name" value="C2"/>
    <property type="match status" value="1"/>
</dbReference>
<reference evidence="11 12" key="1">
    <citation type="submission" date="2020-06" db="EMBL/GenBank/DDBJ databases">
        <authorList>
            <person name="Li R."/>
            <person name="Bekaert M."/>
        </authorList>
    </citation>
    <scope>NUCLEOTIDE SEQUENCE [LARGE SCALE GENOMIC DNA]</scope>
    <source>
        <strain evidence="12">wild</strain>
    </source>
</reference>
<dbReference type="SUPFAM" id="SSF49562">
    <property type="entry name" value="C2 domain (Calcium/lipid-binding domain, CaLB)"/>
    <property type="match status" value="1"/>
</dbReference>
<evidence type="ECO:0000256" key="4">
    <source>
        <dbReference type="ARBA" id="ARBA00022801"/>
    </source>
</evidence>
<feature type="domain" description="C2" evidence="9">
    <location>
        <begin position="14"/>
        <end position="135"/>
    </location>
</feature>
<dbReference type="Proteomes" id="UP000507470">
    <property type="component" value="Unassembled WGS sequence"/>
</dbReference>